<accession>V8REW5</accession>
<sequence length="104" mass="12317">MLLIFAHPRKVIFEPQDQIAEKSFLVDSEAMMLAEIPIYKSSLPFCQRTPVDQVKMPSLYASAAVRFGWWHNRFMPSDTVLHPCRMMPRRGLNRPPHRQYWRIC</sequence>
<dbReference type="EMBL" id="AYMZ01000003">
    <property type="protein sequence ID" value="ETF09814.1"/>
    <property type="molecule type" value="Genomic_DNA"/>
</dbReference>
<organism evidence="1">
    <name type="scientific">Pseudomonas moraviensis R28-S</name>
    <dbReference type="NCBI Taxonomy" id="1395516"/>
    <lineage>
        <taxon>Bacteria</taxon>
        <taxon>Pseudomonadati</taxon>
        <taxon>Pseudomonadota</taxon>
        <taxon>Gammaproteobacteria</taxon>
        <taxon>Pseudomonadales</taxon>
        <taxon>Pseudomonadaceae</taxon>
        <taxon>Pseudomonas</taxon>
    </lineage>
</organism>
<evidence type="ECO:0000313" key="1">
    <source>
        <dbReference type="EMBL" id="ETF09814.1"/>
    </source>
</evidence>
<comment type="caution">
    <text evidence="1">The sequence shown here is derived from an EMBL/GenBank/DDBJ whole genome shotgun (WGS) entry which is preliminary data.</text>
</comment>
<gene>
    <name evidence="1" type="ORF">PMO01_08525</name>
</gene>
<reference evidence="1" key="1">
    <citation type="journal article" date="2014" name="Genome Announc.">
        <title>Draft Genome Sequence of Pseudomonas moraviensis R28-S.</title>
        <authorList>
            <person name="Hunter S.S."/>
            <person name="Yano H."/>
            <person name="Loftie-Eaton W."/>
            <person name="Hughes J."/>
            <person name="De Gelder L."/>
            <person name="Stragier P."/>
            <person name="De Vos P."/>
            <person name="Settles M.L."/>
            <person name="Top E.M."/>
        </authorList>
    </citation>
    <scope>NUCLEOTIDE SEQUENCE [LARGE SCALE GENOMIC DNA]</scope>
    <source>
        <strain evidence="1">R28-S</strain>
    </source>
</reference>
<name>V8REW5_9PSED</name>
<dbReference type="AlphaFoldDB" id="V8REW5"/>
<proteinExistence type="predicted"/>
<dbReference type="HOGENOM" id="CLU_2247758_0_0_6"/>
<protein>
    <submittedName>
        <fullName evidence="1">Uncharacterized protein</fullName>
    </submittedName>
</protein>
<dbReference type="PATRIC" id="fig|1395516.4.peg.1733"/>
<dbReference type="Proteomes" id="UP000024771">
    <property type="component" value="Chromosome"/>
</dbReference>